<comment type="caution">
    <text evidence="5">The sequence shown here is derived from an EMBL/GenBank/DDBJ whole genome shotgun (WGS) entry which is preliminary data.</text>
</comment>
<dbReference type="SMART" id="SM00320">
    <property type="entry name" value="WD40"/>
    <property type="match status" value="6"/>
</dbReference>
<dbReference type="PROSITE" id="PS00678">
    <property type="entry name" value="WD_REPEATS_1"/>
    <property type="match status" value="5"/>
</dbReference>
<proteinExistence type="predicted"/>
<feature type="transmembrane region" description="Helical" evidence="4">
    <location>
        <begin position="346"/>
        <end position="369"/>
    </location>
</feature>
<dbReference type="OrthoDB" id="311712at2759"/>
<dbReference type="InterPro" id="IPR015943">
    <property type="entry name" value="WD40/YVTN_repeat-like_dom_sf"/>
</dbReference>
<organism evidence="5 6">
    <name type="scientific">Reticulomyxa filosa</name>
    <dbReference type="NCBI Taxonomy" id="46433"/>
    <lineage>
        <taxon>Eukaryota</taxon>
        <taxon>Sar</taxon>
        <taxon>Rhizaria</taxon>
        <taxon>Retaria</taxon>
        <taxon>Foraminifera</taxon>
        <taxon>Monothalamids</taxon>
        <taxon>Reticulomyxidae</taxon>
        <taxon>Reticulomyxa</taxon>
    </lineage>
</organism>
<dbReference type="Proteomes" id="UP000023152">
    <property type="component" value="Unassembled WGS sequence"/>
</dbReference>
<keyword evidence="6" id="KW-1185">Reference proteome</keyword>
<feature type="repeat" description="WD" evidence="3">
    <location>
        <begin position="59"/>
        <end position="106"/>
    </location>
</feature>
<dbReference type="InterPro" id="IPR001680">
    <property type="entry name" value="WD40_rpt"/>
</dbReference>
<dbReference type="EMBL" id="ASPP01027758">
    <property type="protein sequence ID" value="ETO05806.1"/>
    <property type="molecule type" value="Genomic_DNA"/>
</dbReference>
<keyword evidence="1 3" id="KW-0853">WD repeat</keyword>
<feature type="repeat" description="WD" evidence="3">
    <location>
        <begin position="212"/>
        <end position="260"/>
    </location>
</feature>
<evidence type="ECO:0000256" key="2">
    <source>
        <dbReference type="ARBA" id="ARBA00022737"/>
    </source>
</evidence>
<dbReference type="PANTHER" id="PTHR19879:SF9">
    <property type="entry name" value="TRANSCRIPTION INITIATION FACTOR TFIID SUBUNIT 5"/>
    <property type="match status" value="1"/>
</dbReference>
<evidence type="ECO:0000313" key="6">
    <source>
        <dbReference type="Proteomes" id="UP000023152"/>
    </source>
</evidence>
<keyword evidence="4" id="KW-0812">Transmembrane</keyword>
<feature type="repeat" description="WD" evidence="3">
    <location>
        <begin position="286"/>
        <end position="312"/>
    </location>
</feature>
<evidence type="ECO:0000313" key="5">
    <source>
        <dbReference type="EMBL" id="ETO05806.1"/>
    </source>
</evidence>
<dbReference type="PANTHER" id="PTHR19879">
    <property type="entry name" value="TRANSCRIPTION INITIATION FACTOR TFIID"/>
    <property type="match status" value="1"/>
</dbReference>
<accession>X6LWR9</accession>
<keyword evidence="4" id="KW-0472">Membrane</keyword>
<feature type="repeat" description="WD" evidence="3">
    <location>
        <begin position="15"/>
        <end position="58"/>
    </location>
</feature>
<dbReference type="PROSITE" id="PS50294">
    <property type="entry name" value="WD_REPEATS_REGION"/>
    <property type="match status" value="4"/>
</dbReference>
<dbReference type="PROSITE" id="PS50082">
    <property type="entry name" value="WD_REPEATS_2"/>
    <property type="match status" value="6"/>
</dbReference>
<dbReference type="AlphaFoldDB" id="X6LWR9"/>
<keyword evidence="4" id="KW-1133">Transmembrane helix</keyword>
<dbReference type="PRINTS" id="PR00320">
    <property type="entry name" value="GPROTEINBRPT"/>
</dbReference>
<feature type="transmembrane region" description="Helical" evidence="4">
    <location>
        <begin position="375"/>
        <end position="394"/>
    </location>
</feature>
<dbReference type="Pfam" id="PF00400">
    <property type="entry name" value="WD40"/>
    <property type="match status" value="6"/>
</dbReference>
<evidence type="ECO:0000256" key="3">
    <source>
        <dbReference type="PROSITE-ProRule" id="PRU00221"/>
    </source>
</evidence>
<gene>
    <name evidence="5" type="ORF">RFI_31588</name>
</gene>
<dbReference type="CDD" id="cd00200">
    <property type="entry name" value="WD40"/>
    <property type="match status" value="1"/>
</dbReference>
<reference evidence="5 6" key="1">
    <citation type="journal article" date="2013" name="Curr. Biol.">
        <title>The Genome of the Foraminiferan Reticulomyxa filosa.</title>
        <authorList>
            <person name="Glockner G."/>
            <person name="Hulsmann N."/>
            <person name="Schleicher M."/>
            <person name="Noegel A.A."/>
            <person name="Eichinger L."/>
            <person name="Gallinger C."/>
            <person name="Pawlowski J."/>
            <person name="Sierra R."/>
            <person name="Euteneuer U."/>
            <person name="Pillet L."/>
            <person name="Moustafa A."/>
            <person name="Platzer M."/>
            <person name="Groth M."/>
            <person name="Szafranski K."/>
            <person name="Schliwa M."/>
        </authorList>
    </citation>
    <scope>NUCLEOTIDE SEQUENCE [LARGE SCALE GENOMIC DNA]</scope>
</reference>
<dbReference type="InterPro" id="IPR036322">
    <property type="entry name" value="WD40_repeat_dom_sf"/>
</dbReference>
<dbReference type="InterPro" id="IPR019775">
    <property type="entry name" value="WD40_repeat_CS"/>
</dbReference>
<dbReference type="SUPFAM" id="SSF50978">
    <property type="entry name" value="WD40 repeat-like"/>
    <property type="match status" value="1"/>
</dbReference>
<evidence type="ECO:0000256" key="4">
    <source>
        <dbReference type="SAM" id="Phobius"/>
    </source>
</evidence>
<sequence>MLDTFRLSAKLLKTFIGHAHRVNSIAYPAFDGGQFLCSGSHDKTVRVWDMDTTEQIQLFDGHSSYVYCVKFSPYHYHKHHRHVICSSSNDKTIRFWDIKHNRQLERFNKHIWGISGIEFSPFNCGQYLCSASYDRTIRLWDIETSNSLHVFNGHEDYIFCVDFSPLQSNNNCNEKSNGIGVIGGNGYTICSGSFDKSIRIWDIETAKKLLSLKGHTDSVMSVKYGSNKLGINGVANTILSGSMDKSVRLWDIRSGQQIQLFTGHTSWAMAVEYSPFEVNDDKVGGNSNVICSGSLDNTVCFWDIRSNKGLYVIKGSDERDSGEVDGIYCLEFLPLKRKSKNSGDRGVLFVFGGSIIFPTIKTFFGYLFFFFLNEIYFTYFSHFLNVLLVYWSNFCMRYHIRSKKIFATYALS</sequence>
<feature type="repeat" description="WD" evidence="3">
    <location>
        <begin position="107"/>
        <end position="150"/>
    </location>
</feature>
<evidence type="ECO:0000256" key="1">
    <source>
        <dbReference type="ARBA" id="ARBA00022574"/>
    </source>
</evidence>
<keyword evidence="2" id="KW-0677">Repeat</keyword>
<name>X6LWR9_RETFI</name>
<protein>
    <submittedName>
        <fullName evidence="5">G-protein beta WD-40 repeats containing protein</fullName>
    </submittedName>
</protein>
<feature type="repeat" description="WD" evidence="3">
    <location>
        <begin position="185"/>
        <end position="211"/>
    </location>
</feature>
<dbReference type="Gene3D" id="2.130.10.10">
    <property type="entry name" value="YVTN repeat-like/Quinoprotein amine dehydrogenase"/>
    <property type="match status" value="2"/>
</dbReference>
<dbReference type="InterPro" id="IPR020472">
    <property type="entry name" value="WD40_PAC1"/>
</dbReference>